<dbReference type="EMBL" id="LN827929">
    <property type="protein sequence ID" value="CEZ19179.1"/>
    <property type="molecule type" value="Genomic_DNA"/>
</dbReference>
<dbReference type="Proteomes" id="UP000064007">
    <property type="component" value="Chromosome 1"/>
</dbReference>
<dbReference type="PANTHER" id="PTHR22888:SF9">
    <property type="entry name" value="CYTOCHROME C OXIDASE SUBUNIT 2"/>
    <property type="match status" value="1"/>
</dbReference>
<sequence>MHLNKIMVRFLPNFTVILSALFLLSPEILHAAWGLNMTPGATPISNEVYDMHMTSLYVVTAIGIAVFSVMFWSIFHHRKSKGAKPAKFSHSTTVEVIWTIIPFAIIVALAIPATKLLAKMDDTSKSEITIKATGYQWKWKYDYINEDVTIYSNMASDSVDASQMNSGIDPNTADNYLRNTDTALVLPVGKKIRILTTANDVIHAWWVPDLGWQRDAIPGFINDNWTMINKVGVYRGQCAQICGKGHGYMPIVVKAVPEKEYQAWIEQTKVALNSKNSDSNKDFTLAELKAKGEGVYKANCLACHQANGQGIKGVFPAIDGSPLANLKENIPAHIHQVIYGKGNMPAFGEQLSDSDIAAVVTFVRNNWGNKTGHVIQPKDVLAARKK</sequence>
<evidence type="ECO:0000256" key="7">
    <source>
        <dbReference type="ARBA" id="ARBA00022723"/>
    </source>
</evidence>
<dbReference type="GO" id="GO:0004129">
    <property type="term" value="F:cytochrome-c oxidase activity"/>
    <property type="evidence" value="ECO:0007669"/>
    <property type="project" value="UniProtKB-EC"/>
</dbReference>
<keyword evidence="12 18" id="KW-0186">Copper</keyword>
<dbReference type="Pfam" id="PF00116">
    <property type="entry name" value="COX2"/>
    <property type="match status" value="1"/>
</dbReference>
<keyword evidence="3 17" id="KW-0813">Transport</keyword>
<dbReference type="SUPFAM" id="SSF46626">
    <property type="entry name" value="Cytochrome c"/>
    <property type="match status" value="1"/>
</dbReference>
<dbReference type="InterPro" id="IPR036257">
    <property type="entry name" value="Cyt_c_oxidase_su2_TM_sf"/>
</dbReference>
<evidence type="ECO:0000256" key="17">
    <source>
        <dbReference type="RuleBase" id="RU000456"/>
    </source>
</evidence>
<evidence type="ECO:0000256" key="4">
    <source>
        <dbReference type="ARBA" id="ARBA00022617"/>
    </source>
</evidence>
<reference evidence="24" key="1">
    <citation type="submission" date="2014-12" db="EMBL/GenBank/DDBJ databases">
        <authorList>
            <person name="Salcher M.M."/>
        </authorList>
    </citation>
    <scope>NUCLEOTIDE SEQUENCE [LARGE SCALE GENOMIC DNA]</scope>
    <source>
        <strain evidence="24">MMS-10A-171</strain>
    </source>
</reference>
<dbReference type="InterPro" id="IPR008972">
    <property type="entry name" value="Cupredoxin"/>
</dbReference>
<dbReference type="EC" id="7.1.1.9" evidence="18"/>
<keyword evidence="6 17" id="KW-0812">Transmembrane</keyword>
<evidence type="ECO:0000313" key="23">
    <source>
        <dbReference type="EMBL" id="CEZ19179.1"/>
    </source>
</evidence>
<organism evidence="23 24">
    <name type="scientific">Candidatus Methylopumilus planktonicus</name>
    <dbReference type="NCBI Taxonomy" id="1581557"/>
    <lineage>
        <taxon>Bacteria</taxon>
        <taxon>Pseudomonadati</taxon>
        <taxon>Pseudomonadota</taxon>
        <taxon>Betaproteobacteria</taxon>
        <taxon>Nitrosomonadales</taxon>
        <taxon>Methylophilaceae</taxon>
        <taxon>Candidatus Methylopumilus</taxon>
    </lineage>
</organism>
<dbReference type="GO" id="GO:0005886">
    <property type="term" value="C:plasma membrane"/>
    <property type="evidence" value="ECO:0007669"/>
    <property type="project" value="UniProtKB-SubCell"/>
</dbReference>
<comment type="similarity">
    <text evidence="2 17">Belongs to the cytochrome c oxidase subunit 2 family.</text>
</comment>
<dbReference type="PROSITE" id="PS00078">
    <property type="entry name" value="COX2"/>
    <property type="match status" value="1"/>
</dbReference>
<keyword evidence="8" id="KW-1278">Translocase</keyword>
<dbReference type="PANTHER" id="PTHR22888">
    <property type="entry name" value="CYTOCHROME C OXIDASE, SUBUNIT II"/>
    <property type="match status" value="1"/>
</dbReference>
<dbReference type="InterPro" id="IPR045187">
    <property type="entry name" value="CcO_II"/>
</dbReference>
<feature type="domain" description="Cytochrome oxidase subunit II copper A binding" evidence="20">
    <location>
        <begin position="125"/>
        <end position="267"/>
    </location>
</feature>
<evidence type="ECO:0000256" key="1">
    <source>
        <dbReference type="ARBA" id="ARBA00004141"/>
    </source>
</evidence>
<evidence type="ECO:0000313" key="24">
    <source>
        <dbReference type="Proteomes" id="UP000064007"/>
    </source>
</evidence>
<dbReference type="KEGG" id="mbat:BN1208_0285"/>
<comment type="cofactor">
    <cofactor evidence="18">
        <name>Cu cation</name>
        <dbReference type="ChEBI" id="CHEBI:23378"/>
    </cofactor>
    <text evidence="18">Binds a copper A center.</text>
</comment>
<evidence type="ECO:0000256" key="15">
    <source>
        <dbReference type="ARBA" id="ARBA00047816"/>
    </source>
</evidence>
<dbReference type="NCBIfam" id="TIGR02866">
    <property type="entry name" value="CoxB"/>
    <property type="match status" value="1"/>
</dbReference>
<feature type="transmembrane region" description="Helical" evidence="19">
    <location>
        <begin position="55"/>
        <end position="75"/>
    </location>
</feature>
<evidence type="ECO:0000256" key="6">
    <source>
        <dbReference type="ARBA" id="ARBA00022692"/>
    </source>
</evidence>
<dbReference type="InterPro" id="IPR011759">
    <property type="entry name" value="Cyt_c_oxidase_su2_TM_dom"/>
</dbReference>
<evidence type="ECO:0000256" key="18">
    <source>
        <dbReference type="RuleBase" id="RU004024"/>
    </source>
</evidence>
<dbReference type="PROSITE" id="PS51007">
    <property type="entry name" value="CYTC"/>
    <property type="match status" value="1"/>
</dbReference>
<dbReference type="Pfam" id="PF13442">
    <property type="entry name" value="Cytochrome_CBB3"/>
    <property type="match status" value="1"/>
</dbReference>
<dbReference type="PRINTS" id="PR01166">
    <property type="entry name" value="CYCOXIDASEII"/>
</dbReference>
<dbReference type="GO" id="GO:0005507">
    <property type="term" value="F:copper ion binding"/>
    <property type="evidence" value="ECO:0007669"/>
    <property type="project" value="InterPro"/>
</dbReference>
<keyword evidence="23" id="KW-0560">Oxidoreductase</keyword>
<dbReference type="GO" id="GO:0042773">
    <property type="term" value="P:ATP synthesis coupled electron transport"/>
    <property type="evidence" value="ECO:0007669"/>
    <property type="project" value="TreeGrafter"/>
</dbReference>
<dbReference type="InterPro" id="IPR001505">
    <property type="entry name" value="Copper_CuA"/>
</dbReference>
<protein>
    <recommendedName>
        <fullName evidence="18">Cytochrome c oxidase subunit 2</fullName>
        <ecNumber evidence="18">7.1.1.9</ecNumber>
    </recommendedName>
</protein>
<dbReference type="InterPro" id="IPR036909">
    <property type="entry name" value="Cyt_c-like_dom_sf"/>
</dbReference>
<dbReference type="Gene3D" id="1.10.760.10">
    <property type="entry name" value="Cytochrome c-like domain"/>
    <property type="match status" value="1"/>
</dbReference>
<keyword evidence="10 19" id="KW-1133">Transmembrane helix</keyword>
<evidence type="ECO:0000259" key="20">
    <source>
        <dbReference type="PROSITE" id="PS50857"/>
    </source>
</evidence>
<feature type="domain" description="Cytochrome c" evidence="22">
    <location>
        <begin position="287"/>
        <end position="367"/>
    </location>
</feature>
<dbReference type="Gene3D" id="2.60.40.420">
    <property type="entry name" value="Cupredoxins - blue copper proteins"/>
    <property type="match status" value="1"/>
</dbReference>
<evidence type="ECO:0000256" key="14">
    <source>
        <dbReference type="ARBA" id="ARBA00024688"/>
    </source>
</evidence>
<dbReference type="Gene3D" id="1.10.287.90">
    <property type="match status" value="1"/>
</dbReference>
<evidence type="ECO:0000256" key="3">
    <source>
        <dbReference type="ARBA" id="ARBA00022448"/>
    </source>
</evidence>
<comment type="catalytic activity">
    <reaction evidence="15 18">
        <text>4 Fe(II)-[cytochrome c] + O2 + 8 H(+)(in) = 4 Fe(III)-[cytochrome c] + 2 H2O + 4 H(+)(out)</text>
        <dbReference type="Rhea" id="RHEA:11436"/>
        <dbReference type="Rhea" id="RHEA-COMP:10350"/>
        <dbReference type="Rhea" id="RHEA-COMP:14399"/>
        <dbReference type="ChEBI" id="CHEBI:15377"/>
        <dbReference type="ChEBI" id="CHEBI:15378"/>
        <dbReference type="ChEBI" id="CHEBI:15379"/>
        <dbReference type="ChEBI" id="CHEBI:29033"/>
        <dbReference type="ChEBI" id="CHEBI:29034"/>
        <dbReference type="EC" id="7.1.1.9"/>
    </reaction>
</comment>
<dbReference type="Pfam" id="PF02790">
    <property type="entry name" value="COX2_TM"/>
    <property type="match status" value="1"/>
</dbReference>
<evidence type="ECO:0000256" key="2">
    <source>
        <dbReference type="ARBA" id="ARBA00007866"/>
    </source>
</evidence>
<keyword evidence="5 17" id="KW-0679">Respiratory chain</keyword>
<evidence type="ECO:0000256" key="5">
    <source>
        <dbReference type="ARBA" id="ARBA00022660"/>
    </source>
</evidence>
<evidence type="ECO:0000259" key="21">
    <source>
        <dbReference type="PROSITE" id="PS50999"/>
    </source>
</evidence>
<keyword evidence="11 16" id="KW-0408">Iron</keyword>
<evidence type="ECO:0000256" key="8">
    <source>
        <dbReference type="ARBA" id="ARBA00022967"/>
    </source>
</evidence>
<evidence type="ECO:0000256" key="13">
    <source>
        <dbReference type="ARBA" id="ARBA00023136"/>
    </source>
</evidence>
<name>A0A0D6EUP5_9PROT</name>
<keyword evidence="13 19" id="KW-0472">Membrane</keyword>
<dbReference type="GO" id="GO:0016491">
    <property type="term" value="F:oxidoreductase activity"/>
    <property type="evidence" value="ECO:0007669"/>
    <property type="project" value="UniProtKB-KW"/>
</dbReference>
<gene>
    <name evidence="23" type="ORF">BN1208_0285</name>
</gene>
<keyword evidence="4 16" id="KW-0349">Heme</keyword>
<accession>A0A0D6EUP5</accession>
<dbReference type="AlphaFoldDB" id="A0A0D6EUP5"/>
<keyword evidence="7 16" id="KW-0479">Metal-binding</keyword>
<comment type="function">
    <text evidence="14 18">Subunits I and II form the functional core of the enzyme complex. Electrons originating in cytochrome c are transferred via heme a and Cu(A) to the binuclear center formed by heme a3 and Cu(B).</text>
</comment>
<dbReference type="SMR" id="A0A0D6EUP5"/>
<evidence type="ECO:0000256" key="10">
    <source>
        <dbReference type="ARBA" id="ARBA00022989"/>
    </source>
</evidence>
<dbReference type="InterPro" id="IPR009056">
    <property type="entry name" value="Cyt_c-like_dom"/>
</dbReference>
<evidence type="ECO:0000256" key="11">
    <source>
        <dbReference type="ARBA" id="ARBA00023004"/>
    </source>
</evidence>
<proteinExistence type="inferred from homology"/>
<evidence type="ECO:0000256" key="19">
    <source>
        <dbReference type="SAM" id="Phobius"/>
    </source>
</evidence>
<keyword evidence="9 17" id="KW-0249">Electron transport</keyword>
<evidence type="ECO:0000256" key="12">
    <source>
        <dbReference type="ARBA" id="ARBA00023008"/>
    </source>
</evidence>
<feature type="transmembrane region" description="Helical" evidence="19">
    <location>
        <begin position="96"/>
        <end position="118"/>
    </location>
</feature>
<dbReference type="PROSITE" id="PS50857">
    <property type="entry name" value="COX2_CUA"/>
    <property type="match status" value="1"/>
</dbReference>
<evidence type="ECO:0000256" key="9">
    <source>
        <dbReference type="ARBA" id="ARBA00022982"/>
    </source>
</evidence>
<dbReference type="HOGENOM" id="CLU_036876_2_2_4"/>
<dbReference type="STRING" id="1581557.BN1208_0285"/>
<dbReference type="PROSITE" id="PS50999">
    <property type="entry name" value="COX2_TM"/>
    <property type="match status" value="1"/>
</dbReference>
<dbReference type="SUPFAM" id="SSF49503">
    <property type="entry name" value="Cupredoxins"/>
    <property type="match status" value="1"/>
</dbReference>
<dbReference type="GO" id="GO:0020037">
    <property type="term" value="F:heme binding"/>
    <property type="evidence" value="ECO:0007669"/>
    <property type="project" value="InterPro"/>
</dbReference>
<comment type="subcellular location">
    <subcellularLocation>
        <location evidence="17">Cell membrane</location>
        <topology evidence="17">Multi-pass membrane protein</topology>
    </subcellularLocation>
    <subcellularLocation>
        <location evidence="1">Membrane</location>
        <topology evidence="1">Multi-pass membrane protein</topology>
    </subcellularLocation>
</comment>
<evidence type="ECO:0000259" key="22">
    <source>
        <dbReference type="PROSITE" id="PS51007"/>
    </source>
</evidence>
<dbReference type="InterPro" id="IPR014222">
    <property type="entry name" value="Cyt_c_oxidase_su2"/>
</dbReference>
<evidence type="ECO:0000256" key="16">
    <source>
        <dbReference type="PROSITE-ProRule" id="PRU00433"/>
    </source>
</evidence>
<keyword evidence="24" id="KW-1185">Reference proteome</keyword>
<dbReference type="InterPro" id="IPR002429">
    <property type="entry name" value="CcO_II-like_C"/>
</dbReference>
<feature type="domain" description="Cytochrome oxidase subunit II transmembrane region profile" evidence="21">
    <location>
        <begin position="29"/>
        <end position="124"/>
    </location>
</feature>
<dbReference type="SUPFAM" id="SSF81464">
    <property type="entry name" value="Cytochrome c oxidase subunit II-like, transmembrane region"/>
    <property type="match status" value="1"/>
</dbReference>